<keyword evidence="2" id="KW-1185">Reference proteome</keyword>
<dbReference type="GO" id="GO:0005524">
    <property type="term" value="F:ATP binding"/>
    <property type="evidence" value="ECO:0007669"/>
    <property type="project" value="InterPro"/>
</dbReference>
<dbReference type="KEGG" id="adu:107463458"/>
<dbReference type="GO" id="GO:0004672">
    <property type="term" value="F:protein kinase activity"/>
    <property type="evidence" value="ECO:0007669"/>
    <property type="project" value="InterPro"/>
</dbReference>
<dbReference type="InterPro" id="IPR000719">
    <property type="entry name" value="Prot_kinase_dom"/>
</dbReference>
<protein>
    <submittedName>
        <fullName evidence="3">Mitogen-activated protein kinase kinase kinase 20-like</fullName>
    </submittedName>
</protein>
<dbReference type="RefSeq" id="XP_015937739.1">
    <property type="nucleotide sequence ID" value="XM_016082253.1"/>
</dbReference>
<name>A0A6P4BD97_ARADU</name>
<reference evidence="3" key="2">
    <citation type="submission" date="2025-08" db="UniProtKB">
        <authorList>
            <consortium name="RefSeq"/>
        </authorList>
    </citation>
    <scope>IDENTIFICATION</scope>
    <source>
        <tissue evidence="3">Whole plant</tissue>
    </source>
</reference>
<proteinExistence type="predicted"/>
<dbReference type="PANTHER" id="PTHR48011">
    <property type="entry name" value="CCR4-NOT TRANSCRIPTIONAL COMPLEX SUBUNIT CAF120-RELATED"/>
    <property type="match status" value="1"/>
</dbReference>
<dbReference type="Proteomes" id="UP000515211">
    <property type="component" value="Chromosome 8"/>
</dbReference>
<evidence type="ECO:0000313" key="2">
    <source>
        <dbReference type="Proteomes" id="UP000515211"/>
    </source>
</evidence>
<evidence type="ECO:0000313" key="3">
    <source>
        <dbReference type="RefSeq" id="XP_015937739.1"/>
    </source>
</evidence>
<dbReference type="PROSITE" id="PS50011">
    <property type="entry name" value="PROTEIN_KINASE_DOM"/>
    <property type="match status" value="1"/>
</dbReference>
<reference evidence="2" key="1">
    <citation type="journal article" date="2016" name="Nat. Genet.">
        <title>The genome sequences of Arachis duranensis and Arachis ipaensis, the diploid ancestors of cultivated peanut.</title>
        <authorList>
            <person name="Bertioli D.J."/>
            <person name="Cannon S.B."/>
            <person name="Froenicke L."/>
            <person name="Huang G."/>
            <person name="Farmer A.D."/>
            <person name="Cannon E.K."/>
            <person name="Liu X."/>
            <person name="Gao D."/>
            <person name="Clevenger J."/>
            <person name="Dash S."/>
            <person name="Ren L."/>
            <person name="Moretzsohn M.C."/>
            <person name="Shirasawa K."/>
            <person name="Huang W."/>
            <person name="Vidigal B."/>
            <person name="Abernathy B."/>
            <person name="Chu Y."/>
            <person name="Niederhuth C.E."/>
            <person name="Umale P."/>
            <person name="Araujo A.C."/>
            <person name="Kozik A."/>
            <person name="Kim K.D."/>
            <person name="Burow M.D."/>
            <person name="Varshney R.K."/>
            <person name="Wang X."/>
            <person name="Zhang X."/>
            <person name="Barkley N."/>
            <person name="Guimaraes P.M."/>
            <person name="Isobe S."/>
            <person name="Guo B."/>
            <person name="Liao B."/>
            <person name="Stalker H.T."/>
            <person name="Schmitz R.J."/>
            <person name="Scheffler B.E."/>
            <person name="Leal-Bertioli S.C."/>
            <person name="Xun X."/>
            <person name="Jackson S.A."/>
            <person name="Michelmore R."/>
            <person name="Ozias-Akins P."/>
        </authorList>
    </citation>
    <scope>NUCLEOTIDE SEQUENCE [LARGE SCALE GENOMIC DNA]</scope>
    <source>
        <strain evidence="2">cv. V14167</strain>
    </source>
</reference>
<dbReference type="InterPro" id="IPR011009">
    <property type="entry name" value="Kinase-like_dom_sf"/>
</dbReference>
<dbReference type="SUPFAM" id="SSF56112">
    <property type="entry name" value="Protein kinase-like (PK-like)"/>
    <property type="match status" value="1"/>
</dbReference>
<dbReference type="GeneID" id="107463458"/>
<dbReference type="InterPro" id="IPR052751">
    <property type="entry name" value="Plant_MAPKKK"/>
</dbReference>
<dbReference type="SMART" id="SM00220">
    <property type="entry name" value="S_TKc"/>
    <property type="match status" value="1"/>
</dbReference>
<dbReference type="PANTHER" id="PTHR48011:SF51">
    <property type="entry name" value="PROTEIN KINASE SUPERFAMILY PROTEIN"/>
    <property type="match status" value="1"/>
</dbReference>
<dbReference type="Gene3D" id="1.10.510.10">
    <property type="entry name" value="Transferase(Phosphotransferase) domain 1"/>
    <property type="match status" value="1"/>
</dbReference>
<dbReference type="GO" id="GO:0007165">
    <property type="term" value="P:signal transduction"/>
    <property type="evidence" value="ECO:0007669"/>
    <property type="project" value="TreeGrafter"/>
</dbReference>
<organism evidence="2 3">
    <name type="scientific">Arachis duranensis</name>
    <name type="common">Wild peanut</name>
    <dbReference type="NCBI Taxonomy" id="130453"/>
    <lineage>
        <taxon>Eukaryota</taxon>
        <taxon>Viridiplantae</taxon>
        <taxon>Streptophyta</taxon>
        <taxon>Embryophyta</taxon>
        <taxon>Tracheophyta</taxon>
        <taxon>Spermatophyta</taxon>
        <taxon>Magnoliopsida</taxon>
        <taxon>eudicotyledons</taxon>
        <taxon>Gunneridae</taxon>
        <taxon>Pentapetalae</taxon>
        <taxon>rosids</taxon>
        <taxon>fabids</taxon>
        <taxon>Fabales</taxon>
        <taxon>Fabaceae</taxon>
        <taxon>Papilionoideae</taxon>
        <taxon>50 kb inversion clade</taxon>
        <taxon>dalbergioids sensu lato</taxon>
        <taxon>Dalbergieae</taxon>
        <taxon>Pterocarpus clade</taxon>
        <taxon>Arachis</taxon>
    </lineage>
</organism>
<evidence type="ECO:0000259" key="1">
    <source>
        <dbReference type="PROSITE" id="PS50011"/>
    </source>
</evidence>
<sequence>MSSLQWKKLKILGADSYGTVYLSIVVDTQILYQSFIAEKSFISRLALSLKKEEQIFKPLCEGESGGCEEIIRCFGTEITVEHERYFYNRLLEYTPHDSLDDLIHKKPLPETDIADFGLSKTKEEETNVEVWKSKPRGTPLYLSPEAFFGHIDAPMDIWALSCTMIKMLTGLPAWGESFLRTEEYLRFFVEYLELSPKKPKGIRVFCYDFLEKCFMKDPSKRWTAEVLLDHLLLYITLFHSYHPFLYGSCS</sequence>
<dbReference type="Pfam" id="PF00069">
    <property type="entry name" value="Pkinase"/>
    <property type="match status" value="1"/>
</dbReference>
<accession>A0A6P4BD97</accession>
<gene>
    <name evidence="3" type="primary">LOC107463458</name>
</gene>
<dbReference type="AlphaFoldDB" id="A0A6P4BD97"/>
<feature type="domain" description="Protein kinase" evidence="1">
    <location>
        <begin position="1"/>
        <end position="245"/>
    </location>
</feature>